<reference evidence="3" key="1">
    <citation type="submission" date="2023-11" db="UniProtKB">
        <authorList>
            <consortium name="WormBaseParasite"/>
        </authorList>
    </citation>
    <scope>IDENTIFICATION</scope>
</reference>
<dbReference type="WBParaSite" id="SMTH1_11990.1">
    <property type="protein sequence ID" value="SMTH1_11990.1"/>
    <property type="gene ID" value="SMTH1_11990"/>
</dbReference>
<dbReference type="InterPro" id="IPR037898">
    <property type="entry name" value="NudC_fam"/>
</dbReference>
<dbReference type="GO" id="GO:0051082">
    <property type="term" value="F:unfolded protein binding"/>
    <property type="evidence" value="ECO:0007669"/>
    <property type="project" value="TreeGrafter"/>
</dbReference>
<sequence>MPSVNSYGQNQDILCFSTASFPSYKAHSRYDSVEQTHLKGQSGLICASFEWGSWWQTIQEVFIEIPFRQIVDVKQIVCKITNSTITCGFVGQQPLLSGNLFSLIKASESTWSLHEKKHMVMCLIKASPGTCWHSLMTDNWKADPLVLDEMERNLTIQRLQIENPGMDFSSADISGNYRNGGPKFPA</sequence>
<dbReference type="CDD" id="cd06467">
    <property type="entry name" value="p23_NUDC_like"/>
    <property type="match status" value="1"/>
</dbReference>
<dbReference type="Pfam" id="PF04969">
    <property type="entry name" value="CS"/>
    <property type="match status" value="1"/>
</dbReference>
<organism evidence="2 3">
    <name type="scientific">Schistosoma mattheei</name>
    <dbReference type="NCBI Taxonomy" id="31246"/>
    <lineage>
        <taxon>Eukaryota</taxon>
        <taxon>Metazoa</taxon>
        <taxon>Spiralia</taxon>
        <taxon>Lophotrochozoa</taxon>
        <taxon>Platyhelminthes</taxon>
        <taxon>Trematoda</taxon>
        <taxon>Digenea</taxon>
        <taxon>Strigeidida</taxon>
        <taxon>Schistosomatoidea</taxon>
        <taxon>Schistosomatidae</taxon>
        <taxon>Schistosoma</taxon>
    </lineage>
</organism>
<dbReference type="InterPro" id="IPR007052">
    <property type="entry name" value="CS_dom"/>
</dbReference>
<proteinExistence type="predicted"/>
<dbReference type="Gene3D" id="2.60.40.790">
    <property type="match status" value="1"/>
</dbReference>
<dbReference type="Gene3D" id="1.20.5.740">
    <property type="entry name" value="Single helix bin"/>
    <property type="match status" value="1"/>
</dbReference>
<dbReference type="PROSITE" id="PS51203">
    <property type="entry name" value="CS"/>
    <property type="match status" value="1"/>
</dbReference>
<name>A0AA85AV24_9TREM</name>
<dbReference type="InterPro" id="IPR008978">
    <property type="entry name" value="HSP20-like_chaperone"/>
</dbReference>
<evidence type="ECO:0000313" key="2">
    <source>
        <dbReference type="Proteomes" id="UP000050791"/>
    </source>
</evidence>
<dbReference type="Proteomes" id="UP000050791">
    <property type="component" value="Unassembled WGS sequence"/>
</dbReference>
<accession>A0AA85AV24</accession>
<dbReference type="AlphaFoldDB" id="A0AA85AV24"/>
<dbReference type="GO" id="GO:0006457">
    <property type="term" value="P:protein folding"/>
    <property type="evidence" value="ECO:0007669"/>
    <property type="project" value="TreeGrafter"/>
</dbReference>
<protein>
    <recommendedName>
        <fullName evidence="1">CS domain-containing protein</fullName>
    </recommendedName>
</protein>
<feature type="domain" description="CS" evidence="1">
    <location>
        <begin position="47"/>
        <end position="136"/>
    </location>
</feature>
<dbReference type="PANTHER" id="PTHR12356">
    <property type="entry name" value="NUCLEAR MOVEMENT PROTEIN NUDC"/>
    <property type="match status" value="1"/>
</dbReference>
<dbReference type="SUPFAM" id="SSF49764">
    <property type="entry name" value="HSP20-like chaperones"/>
    <property type="match status" value="1"/>
</dbReference>
<evidence type="ECO:0000313" key="3">
    <source>
        <dbReference type="WBParaSite" id="SMTH1_11990.1"/>
    </source>
</evidence>
<dbReference type="GO" id="GO:0005737">
    <property type="term" value="C:cytoplasm"/>
    <property type="evidence" value="ECO:0007669"/>
    <property type="project" value="TreeGrafter"/>
</dbReference>
<evidence type="ECO:0000259" key="1">
    <source>
        <dbReference type="PROSITE" id="PS51203"/>
    </source>
</evidence>
<dbReference type="PANTHER" id="PTHR12356:SF18">
    <property type="entry name" value="NUDC DOMAIN-CONTAINING PROTEIN 2"/>
    <property type="match status" value="1"/>
</dbReference>